<evidence type="ECO:0008006" key="4">
    <source>
        <dbReference type="Google" id="ProtNLM"/>
    </source>
</evidence>
<dbReference type="Proteomes" id="UP000249819">
    <property type="component" value="Unassembled WGS sequence"/>
</dbReference>
<dbReference type="RefSeq" id="WP_111590569.1">
    <property type="nucleotide sequence ID" value="NZ_QLMA01000001.1"/>
</dbReference>
<organism evidence="2 3">
    <name type="scientific">Chitinophaga dinghuensis</name>
    <dbReference type="NCBI Taxonomy" id="1539050"/>
    <lineage>
        <taxon>Bacteria</taxon>
        <taxon>Pseudomonadati</taxon>
        <taxon>Bacteroidota</taxon>
        <taxon>Chitinophagia</taxon>
        <taxon>Chitinophagales</taxon>
        <taxon>Chitinophagaceae</taxon>
        <taxon>Chitinophaga</taxon>
    </lineage>
</organism>
<proteinExistence type="predicted"/>
<dbReference type="OrthoDB" id="978343at2"/>
<feature type="signal peptide" evidence="1">
    <location>
        <begin position="1"/>
        <end position="21"/>
    </location>
</feature>
<comment type="caution">
    <text evidence="2">The sequence shown here is derived from an EMBL/GenBank/DDBJ whole genome shotgun (WGS) entry which is preliminary data.</text>
</comment>
<reference evidence="2 3" key="1">
    <citation type="submission" date="2018-06" db="EMBL/GenBank/DDBJ databases">
        <title>Genomic Encyclopedia of Archaeal and Bacterial Type Strains, Phase II (KMG-II): from individual species to whole genera.</title>
        <authorList>
            <person name="Goeker M."/>
        </authorList>
    </citation>
    <scope>NUCLEOTIDE SEQUENCE [LARGE SCALE GENOMIC DNA]</scope>
    <source>
        <strain evidence="2 3">DSM 29821</strain>
    </source>
</reference>
<feature type="chain" id="PRO_5016375438" description="Fimbrillin-like protein" evidence="1">
    <location>
        <begin position="22"/>
        <end position="299"/>
    </location>
</feature>
<protein>
    <recommendedName>
        <fullName evidence="4">Fimbrillin-like protein</fullName>
    </recommendedName>
</protein>
<keyword evidence="3" id="KW-1185">Reference proteome</keyword>
<dbReference type="AlphaFoldDB" id="A0A327WBF0"/>
<gene>
    <name evidence="2" type="ORF">CLV59_101668</name>
</gene>
<sequence length="299" mass="31762">MKHLLLSACILLLLSACSKSSDPATTGPQLIFKFHFDSTQARLGNTGQPVSVAAGNAGQHPLFRKMSSHYLELAPTANTMLGKGAILYRAPETTAGGESAIDFSKSTAVGEGETFFKVPLSQVAAGSYEWLRLSLAFQEYDVSFHVDTVISGFPIKGDYTGTVASFIGFNTYLQDFLVKTKTVSVNGNRKQGYWAFESALAGQPNVVSGQAPAGATTVVNPLFATSPVPAGSCVVTAAFAPGKLVITGQEQKDIVVTVSLSVNKSFEWVDDNKDGKWEPLSGEKVVDMGIRGMIPRIGN</sequence>
<keyword evidence="1" id="KW-0732">Signal</keyword>
<dbReference type="EMBL" id="QLMA01000001">
    <property type="protein sequence ID" value="RAJ87903.1"/>
    <property type="molecule type" value="Genomic_DNA"/>
</dbReference>
<accession>A0A327WBF0</accession>
<dbReference type="PROSITE" id="PS51257">
    <property type="entry name" value="PROKAR_LIPOPROTEIN"/>
    <property type="match status" value="1"/>
</dbReference>
<evidence type="ECO:0000256" key="1">
    <source>
        <dbReference type="SAM" id="SignalP"/>
    </source>
</evidence>
<evidence type="ECO:0000313" key="2">
    <source>
        <dbReference type="EMBL" id="RAJ87903.1"/>
    </source>
</evidence>
<name>A0A327WBF0_9BACT</name>
<evidence type="ECO:0000313" key="3">
    <source>
        <dbReference type="Proteomes" id="UP000249819"/>
    </source>
</evidence>